<dbReference type="Proteomes" id="UP001589734">
    <property type="component" value="Unassembled WGS sequence"/>
</dbReference>
<dbReference type="Pfam" id="PF07661">
    <property type="entry name" value="MORN_2"/>
    <property type="match status" value="2"/>
</dbReference>
<proteinExistence type="predicted"/>
<comment type="caution">
    <text evidence="1">The sequence shown here is derived from an EMBL/GenBank/DDBJ whole genome shotgun (WGS) entry which is preliminary data.</text>
</comment>
<name>A0ABV6BPH9_9FLAO</name>
<accession>A0ABV6BPH9</accession>
<dbReference type="RefSeq" id="WP_379685128.1">
    <property type="nucleotide sequence ID" value="NZ_JBHLYW010000008.1"/>
</dbReference>
<reference evidence="1 2" key="1">
    <citation type="submission" date="2024-09" db="EMBL/GenBank/DDBJ databases">
        <authorList>
            <person name="Sun Q."/>
            <person name="Mori K."/>
        </authorList>
    </citation>
    <scope>NUCLEOTIDE SEQUENCE [LARGE SCALE GENOMIC DNA]</scope>
    <source>
        <strain evidence="1 2">CGMCC 1.12926</strain>
    </source>
</reference>
<dbReference type="SUPFAM" id="SSF82185">
    <property type="entry name" value="Histone H3 K4-specific methyltransferase SET7/9 N-terminal domain"/>
    <property type="match status" value="1"/>
</dbReference>
<gene>
    <name evidence="1" type="ORF">ACFFLS_10005</name>
</gene>
<dbReference type="PROSITE" id="PS51257">
    <property type="entry name" value="PROKAR_LIPOPROTEIN"/>
    <property type="match status" value="1"/>
</dbReference>
<evidence type="ECO:0000313" key="2">
    <source>
        <dbReference type="Proteomes" id="UP001589734"/>
    </source>
</evidence>
<protein>
    <submittedName>
        <fullName evidence="1">Toxin-antitoxin system YwqK family antitoxin</fullName>
    </submittedName>
</protein>
<evidence type="ECO:0000313" key="1">
    <source>
        <dbReference type="EMBL" id="MFC0077373.1"/>
    </source>
</evidence>
<organism evidence="1 2">
    <name type="scientific">Flavobacterium procerum</name>
    <dbReference type="NCBI Taxonomy" id="1455569"/>
    <lineage>
        <taxon>Bacteria</taxon>
        <taxon>Pseudomonadati</taxon>
        <taxon>Bacteroidota</taxon>
        <taxon>Flavobacteriia</taxon>
        <taxon>Flavobacteriales</taxon>
        <taxon>Flavobacteriaceae</taxon>
        <taxon>Flavobacterium</taxon>
    </lineage>
</organism>
<keyword evidence="2" id="KW-1185">Reference proteome</keyword>
<sequence>MKISLYLIITIIFTSCIFKRTTPFKASPKGMAVINGGSYQYTDFPGEDIPGYGEISYIENFEEGGTRYGKIINGFKEGKWLIGNADFDKDENVVAKGKIYKEEYFKHGLRDSIFRQFDNDGKVVYETTFKMGTGLWKEFHSNGTLYFEMYTKDGYFTDTLRLHNNEGRVFAKRFYQKDTLVYYIGNNSCVKYRYTPNDSTFVEVDSYEAKDLKRGSLRNTLRYKTKKEFKDVFLVKVP</sequence>
<dbReference type="InterPro" id="IPR011652">
    <property type="entry name" value="MORN_2"/>
</dbReference>
<dbReference type="Gene3D" id="3.90.930.1">
    <property type="match status" value="1"/>
</dbReference>
<dbReference type="EMBL" id="JBHLYW010000008">
    <property type="protein sequence ID" value="MFC0077373.1"/>
    <property type="molecule type" value="Genomic_DNA"/>
</dbReference>